<dbReference type="GO" id="GO:0003677">
    <property type="term" value="F:DNA binding"/>
    <property type="evidence" value="ECO:0007669"/>
    <property type="project" value="UniProtKB-KW"/>
</dbReference>
<dbReference type="GO" id="GO:0008270">
    <property type="term" value="F:zinc ion binding"/>
    <property type="evidence" value="ECO:0007669"/>
    <property type="project" value="InterPro"/>
</dbReference>
<keyword evidence="1" id="KW-0479">Metal-binding</keyword>
<feature type="domain" description="Zn(2)-C6 fungal-type" evidence="7">
    <location>
        <begin position="128"/>
        <end position="158"/>
    </location>
</feature>
<dbReference type="PANTHER" id="PTHR31069:SF31">
    <property type="entry name" value="MONODICTYPHENONE CLUSTER TRANSCRIPTION FACTOR-RELATED"/>
    <property type="match status" value="1"/>
</dbReference>
<dbReference type="InterPro" id="IPR001138">
    <property type="entry name" value="Zn2Cys6_DnaBD"/>
</dbReference>
<dbReference type="InterPro" id="IPR050675">
    <property type="entry name" value="OAF3"/>
</dbReference>
<dbReference type="HOGENOM" id="CLU_026660_0_0_1"/>
<dbReference type="PROSITE" id="PS50048">
    <property type="entry name" value="ZN2_CY6_FUNGAL_2"/>
    <property type="match status" value="1"/>
</dbReference>
<dbReference type="Gene3D" id="4.10.240.10">
    <property type="entry name" value="Zn(2)-C6 fungal-type DNA-binding domain"/>
    <property type="match status" value="1"/>
</dbReference>
<dbReference type="GO" id="GO:0000981">
    <property type="term" value="F:DNA-binding transcription factor activity, RNA polymerase II-specific"/>
    <property type="evidence" value="ECO:0007669"/>
    <property type="project" value="InterPro"/>
</dbReference>
<dbReference type="Pfam" id="PF00172">
    <property type="entry name" value="Zn_clus"/>
    <property type="match status" value="1"/>
</dbReference>
<dbReference type="PANTHER" id="PTHR31069">
    <property type="entry name" value="OLEATE-ACTIVATED TRANSCRIPTION FACTOR 1-RELATED"/>
    <property type="match status" value="1"/>
</dbReference>
<keyword evidence="9" id="KW-1185">Reference proteome</keyword>
<name>N1Q4Y6_DOTSN</name>
<dbReference type="AlphaFoldDB" id="N1Q4Y6"/>
<dbReference type="SUPFAM" id="SSF57701">
    <property type="entry name" value="Zn2/Cys6 DNA-binding domain"/>
    <property type="match status" value="1"/>
</dbReference>
<dbReference type="PROSITE" id="PS00463">
    <property type="entry name" value="ZN2_CY6_FUNGAL_1"/>
    <property type="match status" value="1"/>
</dbReference>
<keyword evidence="2" id="KW-0805">Transcription regulation</keyword>
<dbReference type="OMA" id="PKRHAAC"/>
<feature type="signal peptide" evidence="6">
    <location>
        <begin position="1"/>
        <end position="31"/>
    </location>
</feature>
<reference evidence="9" key="1">
    <citation type="journal article" date="2012" name="PLoS Genet.">
        <title>The genomes of the fungal plant pathogens Cladosporium fulvum and Dothistroma septosporum reveal adaptation to different hosts and lifestyles but also signatures of common ancestry.</title>
        <authorList>
            <person name="de Wit P.J.G.M."/>
            <person name="van der Burgt A."/>
            <person name="Oekmen B."/>
            <person name="Stergiopoulos I."/>
            <person name="Abd-Elsalam K.A."/>
            <person name="Aerts A.L."/>
            <person name="Bahkali A.H."/>
            <person name="Beenen H.G."/>
            <person name="Chettri P."/>
            <person name="Cox M.P."/>
            <person name="Datema E."/>
            <person name="de Vries R.P."/>
            <person name="Dhillon B."/>
            <person name="Ganley A.R."/>
            <person name="Griffiths S.A."/>
            <person name="Guo Y."/>
            <person name="Hamelin R.C."/>
            <person name="Henrissat B."/>
            <person name="Kabir M.S."/>
            <person name="Jashni M.K."/>
            <person name="Kema G."/>
            <person name="Klaubauf S."/>
            <person name="Lapidus A."/>
            <person name="Levasseur A."/>
            <person name="Lindquist E."/>
            <person name="Mehrabi R."/>
            <person name="Ohm R.A."/>
            <person name="Owen T.J."/>
            <person name="Salamov A."/>
            <person name="Schwelm A."/>
            <person name="Schijlen E."/>
            <person name="Sun H."/>
            <person name="van den Burg H.A."/>
            <person name="van Ham R.C.H.J."/>
            <person name="Zhang S."/>
            <person name="Goodwin S.B."/>
            <person name="Grigoriev I.V."/>
            <person name="Collemare J."/>
            <person name="Bradshaw R.E."/>
        </authorList>
    </citation>
    <scope>NUCLEOTIDE SEQUENCE [LARGE SCALE GENOMIC DNA]</scope>
    <source>
        <strain evidence="9">NZE10 / CBS 128990</strain>
    </source>
</reference>
<dbReference type="eggNOG" id="ENOG502SE9E">
    <property type="taxonomic scope" value="Eukaryota"/>
</dbReference>
<evidence type="ECO:0000256" key="5">
    <source>
        <dbReference type="ARBA" id="ARBA00023242"/>
    </source>
</evidence>
<dbReference type="InterPro" id="IPR036864">
    <property type="entry name" value="Zn2-C6_fun-type_DNA-bd_sf"/>
</dbReference>
<evidence type="ECO:0000313" key="9">
    <source>
        <dbReference type="Proteomes" id="UP000016933"/>
    </source>
</evidence>
<accession>N1Q4Y6</accession>
<keyword evidence="5" id="KW-0539">Nucleus</keyword>
<evidence type="ECO:0000259" key="7">
    <source>
        <dbReference type="PROSITE" id="PS50048"/>
    </source>
</evidence>
<dbReference type="EMBL" id="KB446535">
    <property type="protein sequence ID" value="EME49834.1"/>
    <property type="molecule type" value="Genomic_DNA"/>
</dbReference>
<keyword evidence="3" id="KW-0238">DNA-binding</keyword>
<keyword evidence="6" id="KW-0732">Signal</keyword>
<dbReference type="OrthoDB" id="4356994at2759"/>
<reference evidence="8 9" key="2">
    <citation type="journal article" date="2012" name="PLoS Pathog.">
        <title>Diverse lifestyles and strategies of plant pathogenesis encoded in the genomes of eighteen Dothideomycetes fungi.</title>
        <authorList>
            <person name="Ohm R.A."/>
            <person name="Feau N."/>
            <person name="Henrissat B."/>
            <person name="Schoch C.L."/>
            <person name="Horwitz B.A."/>
            <person name="Barry K.W."/>
            <person name="Condon B.J."/>
            <person name="Copeland A.C."/>
            <person name="Dhillon B."/>
            <person name="Glaser F."/>
            <person name="Hesse C.N."/>
            <person name="Kosti I."/>
            <person name="LaButti K."/>
            <person name="Lindquist E.A."/>
            <person name="Lucas S."/>
            <person name="Salamov A.A."/>
            <person name="Bradshaw R.E."/>
            <person name="Ciuffetti L."/>
            <person name="Hamelin R.C."/>
            <person name="Kema G.H.J."/>
            <person name="Lawrence C."/>
            <person name="Scott J.A."/>
            <person name="Spatafora J.W."/>
            <person name="Turgeon B.G."/>
            <person name="de Wit P.J.G.M."/>
            <person name="Zhong S."/>
            <person name="Goodwin S.B."/>
            <person name="Grigoriev I.V."/>
        </authorList>
    </citation>
    <scope>NUCLEOTIDE SEQUENCE [LARGE SCALE GENOMIC DNA]</scope>
    <source>
        <strain evidence="9">NZE10 / CBS 128990</strain>
    </source>
</reference>
<evidence type="ECO:0000256" key="6">
    <source>
        <dbReference type="SAM" id="SignalP"/>
    </source>
</evidence>
<protein>
    <recommendedName>
        <fullName evidence="7">Zn(2)-C6 fungal-type domain-containing protein</fullName>
    </recommendedName>
</protein>
<evidence type="ECO:0000256" key="3">
    <source>
        <dbReference type="ARBA" id="ARBA00023125"/>
    </source>
</evidence>
<evidence type="ECO:0000256" key="4">
    <source>
        <dbReference type="ARBA" id="ARBA00023163"/>
    </source>
</evidence>
<dbReference type="SMART" id="SM00066">
    <property type="entry name" value="GAL4"/>
    <property type="match status" value="1"/>
</dbReference>
<keyword evidence="4" id="KW-0804">Transcription</keyword>
<dbReference type="CDD" id="cd00067">
    <property type="entry name" value="GAL4"/>
    <property type="match status" value="1"/>
</dbReference>
<feature type="chain" id="PRO_5004110442" description="Zn(2)-C6 fungal-type domain-containing protein" evidence="6">
    <location>
        <begin position="32"/>
        <end position="520"/>
    </location>
</feature>
<dbReference type="Proteomes" id="UP000016933">
    <property type="component" value="Unassembled WGS sequence"/>
</dbReference>
<organism evidence="8 9">
    <name type="scientific">Dothistroma septosporum (strain NZE10 / CBS 128990)</name>
    <name type="common">Red band needle blight fungus</name>
    <name type="synonym">Mycosphaerella pini</name>
    <dbReference type="NCBI Taxonomy" id="675120"/>
    <lineage>
        <taxon>Eukaryota</taxon>
        <taxon>Fungi</taxon>
        <taxon>Dikarya</taxon>
        <taxon>Ascomycota</taxon>
        <taxon>Pezizomycotina</taxon>
        <taxon>Dothideomycetes</taxon>
        <taxon>Dothideomycetidae</taxon>
        <taxon>Mycosphaerellales</taxon>
        <taxon>Mycosphaerellaceae</taxon>
        <taxon>Dothistroma</taxon>
    </lineage>
</organism>
<dbReference type="STRING" id="675120.N1Q4Y6"/>
<sequence>MPPPSTSWSTRSTPRCAMTMLLVNLVHDVRSEPTPNDRPLIAGSDRPSLCPPKTFPEPWVQRWHVDSYTSLGDILAFLHYRCQLRFVPEIGQEFLGLDDRDAMSAAAAQVPGAVESTVDGKAAKRRAACDECRTKKLKCTGEHPQCSRCNQEKLTCVYSFQKQMGRPKKRPRTEGREVTAPYRGPMYAESSGQDQFVAVQSYNDANEFGSHESAFAHDRDLRPWLDSTDDWGNGFAGSDGYPVLTADSALNMPSELQSPTSDGFSYNQNFTSSDPSTHMLLNPTLPGSTGTAHDTDIFGMPQYNMSNCACLSTMYLTLNSLQSMETNFTFPLSLHPLREAMQTAATVLSCDECPTRFITATQNTQLLGTLLKSIAERFSKVLEHISCESIRATLAGETKKFRLADLNTRTSHLHAGGLGCQAAFSVNLSPEEWRTMCKKVVRAEVYGPSDGNDCCPYLLGLAKHMEERQKRWYDEPMPQEFPLDSQGRPIGRCIAMKKDDRLCLKLAQYSQILAEGLDFS</sequence>
<evidence type="ECO:0000256" key="2">
    <source>
        <dbReference type="ARBA" id="ARBA00023015"/>
    </source>
</evidence>
<proteinExistence type="predicted"/>
<gene>
    <name evidence="8" type="ORF">DOTSEDRAFT_77016</name>
</gene>
<evidence type="ECO:0000256" key="1">
    <source>
        <dbReference type="ARBA" id="ARBA00022723"/>
    </source>
</evidence>
<evidence type="ECO:0000313" key="8">
    <source>
        <dbReference type="EMBL" id="EME49834.1"/>
    </source>
</evidence>